<evidence type="ECO:0000256" key="4">
    <source>
        <dbReference type="PROSITE-ProRule" id="PRU00703"/>
    </source>
</evidence>
<dbReference type="Gene3D" id="3.10.580.10">
    <property type="entry name" value="CBS-domain"/>
    <property type="match status" value="1"/>
</dbReference>
<dbReference type="PANTHER" id="PTHR22777:SF27">
    <property type="entry name" value="MAGNESIUM AND COBALT EFFLUX PROTEIN CORC"/>
    <property type="match status" value="1"/>
</dbReference>
<dbReference type="PROSITE" id="PS51371">
    <property type="entry name" value="CBS"/>
    <property type="match status" value="2"/>
</dbReference>
<protein>
    <recommendedName>
        <fullName evidence="6">CBS domain-containing protein</fullName>
    </recommendedName>
</protein>
<dbReference type="InterPro" id="IPR000644">
    <property type="entry name" value="CBS_dom"/>
</dbReference>
<reference evidence="7 8" key="1">
    <citation type="submission" date="2017-07" db="EMBL/GenBank/DDBJ databases">
        <title>Draft Genome Sequences of Select Purple Nonsulfur Bacteria.</title>
        <authorList>
            <person name="Lasarre B."/>
            <person name="Mckinlay J.B."/>
        </authorList>
    </citation>
    <scope>NUCLEOTIDE SEQUENCE [LARGE SCALE GENOMIC DNA]</scope>
    <source>
        <strain evidence="7 8">DSM 11290</strain>
    </source>
</reference>
<dbReference type="Proteomes" id="UP000249299">
    <property type="component" value="Unassembled WGS sequence"/>
</dbReference>
<evidence type="ECO:0000259" key="6">
    <source>
        <dbReference type="PROSITE" id="PS51371"/>
    </source>
</evidence>
<dbReference type="InterPro" id="IPR044751">
    <property type="entry name" value="Ion_transp-like_CBS"/>
</dbReference>
<dbReference type="FunFam" id="3.10.580.10:FF:000002">
    <property type="entry name" value="Magnesium/cobalt efflux protein CorC"/>
    <property type="match status" value="1"/>
</dbReference>
<proteinExistence type="inferred from homology"/>
<dbReference type="SMART" id="SM01091">
    <property type="entry name" value="CorC_HlyC"/>
    <property type="match status" value="1"/>
</dbReference>
<dbReference type="InterPro" id="IPR036318">
    <property type="entry name" value="FAD-bd_PCMH-like_sf"/>
</dbReference>
<feature type="domain" description="CBS" evidence="6">
    <location>
        <begin position="91"/>
        <end position="150"/>
    </location>
</feature>
<dbReference type="Gene3D" id="3.30.465.10">
    <property type="match status" value="1"/>
</dbReference>
<dbReference type="InterPro" id="IPR005170">
    <property type="entry name" value="Transptr-assoc_dom"/>
</dbReference>
<evidence type="ECO:0000256" key="2">
    <source>
        <dbReference type="ARBA" id="ARBA00022737"/>
    </source>
</evidence>
<evidence type="ECO:0000256" key="5">
    <source>
        <dbReference type="SAM" id="MobiDB-lite"/>
    </source>
</evidence>
<keyword evidence="2" id="KW-0677">Repeat</keyword>
<evidence type="ECO:0000313" key="7">
    <source>
        <dbReference type="EMBL" id="RAI26223.1"/>
    </source>
</evidence>
<dbReference type="Pfam" id="PF00571">
    <property type="entry name" value="CBS"/>
    <property type="match status" value="2"/>
</dbReference>
<dbReference type="GO" id="GO:0050660">
    <property type="term" value="F:flavin adenine dinucleotide binding"/>
    <property type="evidence" value="ECO:0007669"/>
    <property type="project" value="InterPro"/>
</dbReference>
<dbReference type="CDD" id="cd04590">
    <property type="entry name" value="CBS_pair_CorC_HlyC_assoc"/>
    <property type="match status" value="1"/>
</dbReference>
<keyword evidence="8" id="KW-1185">Reference proteome</keyword>
<dbReference type="OrthoDB" id="9797674at2"/>
<sequence length="350" mass="38510">MPSRESDTEPDSQPESNGDKDLAPEHGIVLDDGIVTRLLGMIGLRHNGTLRDSIEDALTRDEAAEGQFSPVERLLLRNILRLREIRIEDVMVPRADIDAVDQQTPLGSLLRLFRESGHSRMPVYFETLDDPRGIIHIKDLMAYITEATDAGDAENGDNLKTGFDLASLDLGTPLSGTGLVRSVLFVPPSMGALDLMAKMQASRMQMALVIDEYGGTDGLVSLEDLVEEVVGEISDEHDEDDEAEIEVAGEGIWVADARLYLDDAIETIGADFAVEDLAEDVDTLGGLVFTLIGRIPVRGELIASDALPGFEFEVLDADPRRISRLRIYRRRTGEVRRRTRRTEAAGQEDA</sequence>
<dbReference type="SUPFAM" id="SSF56176">
    <property type="entry name" value="FAD-binding/transporter-associated domain-like"/>
    <property type="match status" value="1"/>
</dbReference>
<gene>
    <name evidence="7" type="ORF">CH339_15010</name>
</gene>
<dbReference type="GO" id="GO:0005886">
    <property type="term" value="C:plasma membrane"/>
    <property type="evidence" value="ECO:0007669"/>
    <property type="project" value="TreeGrafter"/>
</dbReference>
<feature type="region of interest" description="Disordered" evidence="5">
    <location>
        <begin position="1"/>
        <end position="26"/>
    </location>
</feature>
<keyword evidence="3 4" id="KW-0129">CBS domain</keyword>
<dbReference type="PANTHER" id="PTHR22777">
    <property type="entry name" value="HEMOLYSIN-RELATED"/>
    <property type="match status" value="1"/>
</dbReference>
<dbReference type="AlphaFoldDB" id="A0A327JLL1"/>
<dbReference type="SUPFAM" id="SSF54631">
    <property type="entry name" value="CBS-domain pair"/>
    <property type="match status" value="1"/>
</dbReference>
<feature type="domain" description="CBS" evidence="6">
    <location>
        <begin position="179"/>
        <end position="239"/>
    </location>
</feature>
<dbReference type="InterPro" id="IPR046342">
    <property type="entry name" value="CBS_dom_sf"/>
</dbReference>
<dbReference type="InterPro" id="IPR016169">
    <property type="entry name" value="FAD-bd_PCMH_sub2"/>
</dbReference>
<name>A0A327JLL1_9HYPH</name>
<dbReference type="EMBL" id="NPEV01000034">
    <property type="protein sequence ID" value="RAI26223.1"/>
    <property type="molecule type" value="Genomic_DNA"/>
</dbReference>
<accession>A0A327JLL1</accession>
<organism evidence="7 8">
    <name type="scientific">Rhodobium orientis</name>
    <dbReference type="NCBI Taxonomy" id="34017"/>
    <lineage>
        <taxon>Bacteria</taxon>
        <taxon>Pseudomonadati</taxon>
        <taxon>Pseudomonadota</taxon>
        <taxon>Alphaproteobacteria</taxon>
        <taxon>Hyphomicrobiales</taxon>
        <taxon>Rhodobiaceae</taxon>
        <taxon>Rhodobium</taxon>
    </lineage>
</organism>
<dbReference type="Pfam" id="PF03471">
    <property type="entry name" value="CorC_HlyC"/>
    <property type="match status" value="1"/>
</dbReference>
<comment type="similarity">
    <text evidence="1">Belongs to the UPF0053 family. Hemolysin C subfamily.</text>
</comment>
<evidence type="ECO:0000256" key="1">
    <source>
        <dbReference type="ARBA" id="ARBA00006446"/>
    </source>
</evidence>
<evidence type="ECO:0000313" key="8">
    <source>
        <dbReference type="Proteomes" id="UP000249299"/>
    </source>
</evidence>
<comment type="caution">
    <text evidence="7">The sequence shown here is derived from an EMBL/GenBank/DDBJ whole genome shotgun (WGS) entry which is preliminary data.</text>
</comment>
<evidence type="ECO:0000256" key="3">
    <source>
        <dbReference type="ARBA" id="ARBA00023122"/>
    </source>
</evidence>